<name>A0AAE1IXZ0_9FABA</name>
<keyword evidence="3" id="KW-1185">Reference proteome</keyword>
<dbReference type="CDD" id="cd04480">
    <property type="entry name" value="RPA1_DBD_A_like"/>
    <property type="match status" value="1"/>
</dbReference>
<dbReference type="SUPFAM" id="SSF50249">
    <property type="entry name" value="Nucleic acid-binding proteins"/>
    <property type="match status" value="1"/>
</dbReference>
<dbReference type="InterPro" id="IPR003871">
    <property type="entry name" value="RFA1B/D_OB_1st"/>
</dbReference>
<dbReference type="EMBL" id="JAWXYG010000012">
    <property type="protein sequence ID" value="KAK4258239.1"/>
    <property type="molecule type" value="Genomic_DNA"/>
</dbReference>
<comment type="caution">
    <text evidence="2">The sequence shown here is derived from an EMBL/GenBank/DDBJ whole genome shotgun (WGS) entry which is preliminary data.</text>
</comment>
<evidence type="ECO:0000259" key="1">
    <source>
        <dbReference type="Pfam" id="PF02721"/>
    </source>
</evidence>
<dbReference type="InterPro" id="IPR012340">
    <property type="entry name" value="NA-bd_OB-fold"/>
</dbReference>
<dbReference type="AlphaFoldDB" id="A0AAE1IXZ0"/>
<accession>A0AAE1IXZ0</accession>
<evidence type="ECO:0000313" key="2">
    <source>
        <dbReference type="EMBL" id="KAK4258239.1"/>
    </source>
</evidence>
<organism evidence="2 3">
    <name type="scientific">Acacia crassicarpa</name>
    <name type="common">northern wattle</name>
    <dbReference type="NCBI Taxonomy" id="499986"/>
    <lineage>
        <taxon>Eukaryota</taxon>
        <taxon>Viridiplantae</taxon>
        <taxon>Streptophyta</taxon>
        <taxon>Embryophyta</taxon>
        <taxon>Tracheophyta</taxon>
        <taxon>Spermatophyta</taxon>
        <taxon>Magnoliopsida</taxon>
        <taxon>eudicotyledons</taxon>
        <taxon>Gunneridae</taxon>
        <taxon>Pentapetalae</taxon>
        <taxon>rosids</taxon>
        <taxon>fabids</taxon>
        <taxon>Fabales</taxon>
        <taxon>Fabaceae</taxon>
        <taxon>Caesalpinioideae</taxon>
        <taxon>mimosoid clade</taxon>
        <taxon>Acacieae</taxon>
        <taxon>Acacia</taxon>
    </lineage>
</organism>
<dbReference type="Gene3D" id="2.40.50.140">
    <property type="entry name" value="Nucleic acid-binding proteins"/>
    <property type="match status" value="1"/>
</dbReference>
<protein>
    <recommendedName>
        <fullName evidence="1">Replication protein A 70 kDa DNA-binding subunit B/D first OB fold domain-containing protein</fullName>
    </recommendedName>
</protein>
<reference evidence="2" key="1">
    <citation type="submission" date="2023-10" db="EMBL/GenBank/DDBJ databases">
        <title>Chromosome-level genome of the transformable northern wattle, Acacia crassicarpa.</title>
        <authorList>
            <person name="Massaro I."/>
            <person name="Sinha N.R."/>
            <person name="Poethig S."/>
            <person name="Leichty A.R."/>
        </authorList>
    </citation>
    <scope>NUCLEOTIDE SEQUENCE</scope>
    <source>
        <strain evidence="2">Acra3RX</strain>
        <tissue evidence="2">Leaf</tissue>
    </source>
</reference>
<sequence>MWRIVVHVLRRWNSYHKDSLSQLYAICLLLMDQQGDKIQASIMNKSLFKQFEKEPVEGQCYFIANLEVIPNRKDYKATNHKFKLLFNSVTYVKGEVAKIPLPVFNFFPIRDINSNNAIVFVISIDPLEEYYSGAEKKTKLRLMLGDERHTTNIIIMITGLQ</sequence>
<evidence type="ECO:0000313" key="3">
    <source>
        <dbReference type="Proteomes" id="UP001293593"/>
    </source>
</evidence>
<dbReference type="Pfam" id="PF02721">
    <property type="entry name" value="DUF223"/>
    <property type="match status" value="1"/>
</dbReference>
<dbReference type="PANTHER" id="PTHR47165:SF4">
    <property type="entry name" value="OS03G0429900 PROTEIN"/>
    <property type="match status" value="1"/>
</dbReference>
<gene>
    <name evidence="2" type="ORF">QN277_007711</name>
</gene>
<dbReference type="PANTHER" id="PTHR47165">
    <property type="entry name" value="OS03G0429900 PROTEIN"/>
    <property type="match status" value="1"/>
</dbReference>
<feature type="domain" description="Replication protein A 70 kDa DNA-binding subunit B/D first OB fold" evidence="1">
    <location>
        <begin position="2"/>
        <end position="93"/>
    </location>
</feature>
<dbReference type="Proteomes" id="UP001293593">
    <property type="component" value="Unassembled WGS sequence"/>
</dbReference>
<proteinExistence type="predicted"/>